<keyword evidence="2" id="KW-1185">Reference proteome</keyword>
<organism evidence="1 2">
    <name type="scientific">Macroventuria anomochaeta</name>
    <dbReference type="NCBI Taxonomy" id="301207"/>
    <lineage>
        <taxon>Eukaryota</taxon>
        <taxon>Fungi</taxon>
        <taxon>Dikarya</taxon>
        <taxon>Ascomycota</taxon>
        <taxon>Pezizomycotina</taxon>
        <taxon>Dothideomycetes</taxon>
        <taxon>Pleosporomycetidae</taxon>
        <taxon>Pleosporales</taxon>
        <taxon>Pleosporineae</taxon>
        <taxon>Didymellaceae</taxon>
        <taxon>Macroventuria</taxon>
    </lineage>
</organism>
<evidence type="ECO:0000313" key="1">
    <source>
        <dbReference type="EMBL" id="KAF2628454.1"/>
    </source>
</evidence>
<protein>
    <submittedName>
        <fullName evidence="1">Uncharacterized protein</fullName>
    </submittedName>
</protein>
<dbReference type="Proteomes" id="UP000799754">
    <property type="component" value="Unassembled WGS sequence"/>
</dbReference>
<accession>A0ACB6S4Z2</accession>
<evidence type="ECO:0000313" key="2">
    <source>
        <dbReference type="Proteomes" id="UP000799754"/>
    </source>
</evidence>
<gene>
    <name evidence="1" type="ORF">BU25DRAFT_410013</name>
</gene>
<comment type="caution">
    <text evidence="1">The sequence shown here is derived from an EMBL/GenBank/DDBJ whole genome shotgun (WGS) entry which is preliminary data.</text>
</comment>
<reference evidence="1" key="1">
    <citation type="journal article" date="2020" name="Stud. Mycol.">
        <title>101 Dothideomycetes genomes: a test case for predicting lifestyles and emergence of pathogens.</title>
        <authorList>
            <person name="Haridas S."/>
            <person name="Albert R."/>
            <person name="Binder M."/>
            <person name="Bloem J."/>
            <person name="Labutti K."/>
            <person name="Salamov A."/>
            <person name="Andreopoulos B."/>
            <person name="Baker S."/>
            <person name="Barry K."/>
            <person name="Bills G."/>
            <person name="Bluhm B."/>
            <person name="Cannon C."/>
            <person name="Castanera R."/>
            <person name="Culley D."/>
            <person name="Daum C."/>
            <person name="Ezra D."/>
            <person name="Gonzalez J."/>
            <person name="Henrissat B."/>
            <person name="Kuo A."/>
            <person name="Liang C."/>
            <person name="Lipzen A."/>
            <person name="Lutzoni F."/>
            <person name="Magnuson J."/>
            <person name="Mondo S."/>
            <person name="Nolan M."/>
            <person name="Ohm R."/>
            <person name="Pangilinan J."/>
            <person name="Park H.-J."/>
            <person name="Ramirez L."/>
            <person name="Alfaro M."/>
            <person name="Sun H."/>
            <person name="Tritt A."/>
            <person name="Yoshinaga Y."/>
            <person name="Zwiers L.-H."/>
            <person name="Turgeon B."/>
            <person name="Goodwin S."/>
            <person name="Spatafora J."/>
            <person name="Crous P."/>
            <person name="Grigoriev I."/>
        </authorList>
    </citation>
    <scope>NUCLEOTIDE SEQUENCE</scope>
    <source>
        <strain evidence="1">CBS 525.71</strain>
    </source>
</reference>
<proteinExistence type="predicted"/>
<dbReference type="EMBL" id="MU006713">
    <property type="protein sequence ID" value="KAF2628454.1"/>
    <property type="molecule type" value="Genomic_DNA"/>
</dbReference>
<name>A0ACB6S4Z2_9PLEO</name>
<sequence length="54" mass="6274">MDEKGFMIGITARTKHIFSRRMWEKKEVRASLRDGNCNWISLIACVCGCHPDMM</sequence>